<name>F5Y8Y6_LEAAZ</name>
<dbReference type="PROSITE" id="PS51898">
    <property type="entry name" value="TYR_RECOMBINASE"/>
    <property type="match status" value="1"/>
</dbReference>
<dbReference type="InterPro" id="IPR050090">
    <property type="entry name" value="Tyrosine_recombinase_XerCD"/>
</dbReference>
<dbReference type="GO" id="GO:0006313">
    <property type="term" value="P:DNA transposition"/>
    <property type="evidence" value="ECO:0007669"/>
    <property type="project" value="UniProtKB-UniRule"/>
</dbReference>
<comment type="subunit">
    <text evidence="9">Forms a cyclic heterotetrameric complex composed of two molecules of XerC and two molecules of XerD.</text>
</comment>
<evidence type="ECO:0000256" key="3">
    <source>
        <dbReference type="ARBA" id="ARBA00022618"/>
    </source>
</evidence>
<evidence type="ECO:0000256" key="9">
    <source>
        <dbReference type="HAMAP-Rule" id="MF_01808"/>
    </source>
</evidence>
<feature type="active site" evidence="9">
    <location>
        <position position="247"/>
    </location>
</feature>
<dbReference type="GO" id="GO:0009037">
    <property type="term" value="F:tyrosine-based site-specific recombinase activity"/>
    <property type="evidence" value="ECO:0007669"/>
    <property type="project" value="UniProtKB-UniRule"/>
</dbReference>
<dbReference type="PANTHER" id="PTHR30349:SF77">
    <property type="entry name" value="TYROSINE RECOMBINASE XERC"/>
    <property type="match status" value="1"/>
</dbReference>
<keyword evidence="6 9" id="KW-0238">DNA-binding</keyword>
<evidence type="ECO:0000259" key="11">
    <source>
        <dbReference type="PROSITE" id="PS51900"/>
    </source>
</evidence>
<evidence type="ECO:0000256" key="6">
    <source>
        <dbReference type="ARBA" id="ARBA00023125"/>
    </source>
</evidence>
<keyword evidence="8 9" id="KW-0131">Cell cycle</keyword>
<comment type="subcellular location">
    <subcellularLocation>
        <location evidence="1 9">Cytoplasm</location>
    </subcellularLocation>
</comment>
<dbReference type="FunCoup" id="F5Y8Y6">
    <property type="interactions" value="54"/>
</dbReference>
<dbReference type="Gene3D" id="1.10.150.130">
    <property type="match status" value="1"/>
</dbReference>
<comment type="similarity">
    <text evidence="9">Belongs to the 'phage' integrase family. XerC subfamily.</text>
</comment>
<dbReference type="GO" id="GO:0003677">
    <property type="term" value="F:DNA binding"/>
    <property type="evidence" value="ECO:0007669"/>
    <property type="project" value="UniProtKB-UniRule"/>
</dbReference>
<dbReference type="SUPFAM" id="SSF56349">
    <property type="entry name" value="DNA breaking-rejoining enzymes"/>
    <property type="match status" value="1"/>
</dbReference>
<dbReference type="Gene3D" id="1.10.443.10">
    <property type="entry name" value="Intergrase catalytic core"/>
    <property type="match status" value="1"/>
</dbReference>
<dbReference type="EMBL" id="CP001841">
    <property type="protein sequence ID" value="AEF81061.1"/>
    <property type="molecule type" value="Genomic_DNA"/>
</dbReference>
<dbReference type="KEGG" id="taz:TREAZ_0897"/>
<keyword evidence="3 9" id="KW-0132">Cell division</keyword>
<dbReference type="Pfam" id="PF00589">
    <property type="entry name" value="Phage_integrase"/>
    <property type="match status" value="1"/>
</dbReference>
<feature type="active site" description="O-(3'-phospho-DNA)-tyrosine intermediate" evidence="9">
    <location>
        <position position="279"/>
    </location>
</feature>
<accession>F5Y8Y6</accession>
<gene>
    <name evidence="9" type="primary">xerC</name>
    <name evidence="12" type="ordered locus">TREAZ_0897</name>
</gene>
<keyword evidence="13" id="KW-1185">Reference proteome</keyword>
<dbReference type="InterPro" id="IPR023009">
    <property type="entry name" value="Tyrosine_recombinase_XerC/XerD"/>
</dbReference>
<evidence type="ECO:0000256" key="8">
    <source>
        <dbReference type="ARBA" id="ARBA00023306"/>
    </source>
</evidence>
<dbReference type="Proteomes" id="UP000009222">
    <property type="component" value="Chromosome"/>
</dbReference>
<keyword evidence="7 9" id="KW-0233">DNA recombination</keyword>
<reference evidence="13" key="1">
    <citation type="submission" date="2009-12" db="EMBL/GenBank/DDBJ databases">
        <title>Complete sequence of Treponema azotonutricium strain ZAS-9.</title>
        <authorList>
            <person name="Tetu S.G."/>
            <person name="Matson E."/>
            <person name="Ren Q."/>
            <person name="Seshadri R."/>
            <person name="Elbourne L."/>
            <person name="Hassan K.A."/>
            <person name="Durkin A."/>
            <person name="Radune D."/>
            <person name="Mohamoud Y."/>
            <person name="Shay R."/>
            <person name="Jin S."/>
            <person name="Zhang X."/>
            <person name="Lucey K."/>
            <person name="Ballor N.R."/>
            <person name="Ottesen E."/>
            <person name="Rosenthal R."/>
            <person name="Allen A."/>
            <person name="Leadbetter J.R."/>
            <person name="Paulsen I.T."/>
        </authorList>
    </citation>
    <scope>NUCLEOTIDE SEQUENCE [LARGE SCALE GENOMIC DNA]</scope>
    <source>
        <strain evidence="13">ATCC BAA-888 / DSM 13862 / ZAS-9</strain>
    </source>
</reference>
<dbReference type="InterPro" id="IPR002104">
    <property type="entry name" value="Integrase_catalytic"/>
</dbReference>
<dbReference type="InterPro" id="IPR044068">
    <property type="entry name" value="CB"/>
</dbReference>
<keyword evidence="4 9" id="KW-0159">Chromosome partition</keyword>
<evidence type="ECO:0000313" key="12">
    <source>
        <dbReference type="EMBL" id="AEF81061.1"/>
    </source>
</evidence>
<sequence>MTILTEKIQEYLDYLRVVRGVSERTLKAYNNDLEHFSAYCSNHGFIPETADPQGVRLFISDLSAEGIASVSVNRALSSIRGFYRYLVRFGYRTDDPADLLRNLKTPRTLPAFLFETEMAQFSELPDTAGILWPERDKAVILTMYSGGLRISELVELSLKTMERDLSGARIIGKGDKERTVFFSDEAKEALASYLPVRKARIKAEHPTDRLFVNRKGEPISIPGIRWIIGKYAERSGLGKNIHPHSLRHSFATHLVNSGCDVRVVQELLGHASISTTQRYTHVDTERLKKVYAKAHSQGRKKQ</sequence>
<dbReference type="CDD" id="cd00798">
    <property type="entry name" value="INT_XerDC_C"/>
    <property type="match status" value="1"/>
</dbReference>
<evidence type="ECO:0000313" key="13">
    <source>
        <dbReference type="Proteomes" id="UP000009222"/>
    </source>
</evidence>
<dbReference type="InParanoid" id="F5Y8Y6"/>
<dbReference type="OrthoDB" id="341301at2"/>
<dbReference type="PANTHER" id="PTHR30349">
    <property type="entry name" value="PHAGE INTEGRASE-RELATED"/>
    <property type="match status" value="1"/>
</dbReference>
<dbReference type="eggNOG" id="COG4974">
    <property type="taxonomic scope" value="Bacteria"/>
</dbReference>
<feature type="active site" evidence="9">
    <location>
        <position position="270"/>
    </location>
</feature>
<dbReference type="GO" id="GO:0005737">
    <property type="term" value="C:cytoplasm"/>
    <property type="evidence" value="ECO:0007669"/>
    <property type="project" value="UniProtKB-SubCell"/>
</dbReference>
<reference evidence="12 13" key="2">
    <citation type="journal article" date="2011" name="ISME J.">
        <title>RNA-seq reveals cooperative metabolic interactions between two termite-gut spirochete species in co-culture.</title>
        <authorList>
            <person name="Rosenthal A.Z."/>
            <person name="Matson E.G."/>
            <person name="Eldar A."/>
            <person name="Leadbetter J.R."/>
        </authorList>
    </citation>
    <scope>NUCLEOTIDE SEQUENCE [LARGE SCALE GENOMIC DNA]</scope>
    <source>
        <strain evidence="13">ATCC BAA-888 / DSM 13862 / ZAS-9</strain>
    </source>
</reference>
<comment type="function">
    <text evidence="9">Site-specific tyrosine recombinase, which acts by catalyzing the cutting and rejoining of the recombining DNA molecules. The XerC-XerD complex is essential to convert dimers of the bacterial chromosome into monomers to permit their segregation at cell division. It also contributes to the segregational stability of plasmids.</text>
</comment>
<dbReference type="NCBIfam" id="NF001399">
    <property type="entry name" value="PRK00283.1"/>
    <property type="match status" value="1"/>
</dbReference>
<evidence type="ECO:0000259" key="10">
    <source>
        <dbReference type="PROSITE" id="PS51898"/>
    </source>
</evidence>
<organism evidence="12 13">
    <name type="scientific">Leadbettera azotonutricia (strain ATCC BAA-888 / DSM 13862 / ZAS-9)</name>
    <name type="common">Treponema azotonutricium</name>
    <dbReference type="NCBI Taxonomy" id="545695"/>
    <lineage>
        <taxon>Bacteria</taxon>
        <taxon>Pseudomonadati</taxon>
        <taxon>Spirochaetota</taxon>
        <taxon>Spirochaetia</taxon>
        <taxon>Spirochaetales</taxon>
        <taxon>Breznakiellaceae</taxon>
        <taxon>Leadbettera</taxon>
    </lineage>
</organism>
<feature type="domain" description="Tyr recombinase" evidence="10">
    <location>
        <begin position="108"/>
        <end position="292"/>
    </location>
</feature>
<feature type="active site" evidence="9">
    <location>
        <position position="149"/>
    </location>
</feature>
<evidence type="ECO:0000256" key="4">
    <source>
        <dbReference type="ARBA" id="ARBA00022829"/>
    </source>
</evidence>
<dbReference type="Pfam" id="PF02899">
    <property type="entry name" value="Phage_int_SAM_1"/>
    <property type="match status" value="1"/>
</dbReference>
<proteinExistence type="inferred from homology"/>
<dbReference type="HAMAP" id="MF_01808">
    <property type="entry name" value="Recomb_XerC_XerD"/>
    <property type="match status" value="1"/>
</dbReference>
<feature type="active site" evidence="9">
    <location>
        <position position="173"/>
    </location>
</feature>
<keyword evidence="5 9" id="KW-0229">DNA integration</keyword>
<evidence type="ECO:0000256" key="7">
    <source>
        <dbReference type="ARBA" id="ARBA00023172"/>
    </source>
</evidence>
<evidence type="ECO:0000256" key="1">
    <source>
        <dbReference type="ARBA" id="ARBA00004496"/>
    </source>
</evidence>
<dbReference type="GO" id="GO:0007059">
    <property type="term" value="P:chromosome segregation"/>
    <property type="evidence" value="ECO:0007669"/>
    <property type="project" value="UniProtKB-UniRule"/>
</dbReference>
<dbReference type="PROSITE" id="PS51900">
    <property type="entry name" value="CB"/>
    <property type="match status" value="1"/>
</dbReference>
<dbReference type="GO" id="GO:0051301">
    <property type="term" value="P:cell division"/>
    <property type="evidence" value="ECO:0007669"/>
    <property type="project" value="UniProtKB-KW"/>
</dbReference>
<protein>
    <recommendedName>
        <fullName evidence="9">Tyrosine recombinase XerC</fullName>
    </recommendedName>
</protein>
<dbReference type="HOGENOM" id="CLU_027562_9_6_12"/>
<evidence type="ECO:0000256" key="5">
    <source>
        <dbReference type="ARBA" id="ARBA00022908"/>
    </source>
</evidence>
<dbReference type="InterPro" id="IPR004107">
    <property type="entry name" value="Integrase_SAM-like_N"/>
</dbReference>
<keyword evidence="2 9" id="KW-0963">Cytoplasm</keyword>
<feature type="domain" description="Core-binding (CB)" evidence="11">
    <location>
        <begin position="2"/>
        <end position="87"/>
    </location>
</feature>
<evidence type="ECO:0000256" key="2">
    <source>
        <dbReference type="ARBA" id="ARBA00022490"/>
    </source>
</evidence>
<dbReference type="STRING" id="545695.TREAZ_0897"/>
<dbReference type="InterPro" id="IPR011010">
    <property type="entry name" value="DNA_brk_join_enz"/>
</dbReference>
<dbReference type="InterPro" id="IPR010998">
    <property type="entry name" value="Integrase_recombinase_N"/>
</dbReference>
<dbReference type="RefSeq" id="WP_015711083.1">
    <property type="nucleotide sequence ID" value="NC_015577.1"/>
</dbReference>
<dbReference type="AlphaFoldDB" id="F5Y8Y6"/>
<dbReference type="InterPro" id="IPR013762">
    <property type="entry name" value="Integrase-like_cat_sf"/>
</dbReference>
<feature type="active site" evidence="9">
    <location>
        <position position="244"/>
    </location>
</feature>